<dbReference type="InterPro" id="IPR037233">
    <property type="entry name" value="CcmK-like_sf"/>
</dbReference>
<keyword evidence="2" id="KW-1283">Bacterial microcompartment</keyword>
<dbReference type="KEGG" id="pdh:B9T62_20540"/>
<comment type="similarity">
    <text evidence="3">Belongs to the bacterial microcompartments protein family.</text>
</comment>
<dbReference type="AlphaFoldDB" id="A0A2Z2KBB5"/>
<dbReference type="InterPro" id="IPR000249">
    <property type="entry name" value="BMC_dom"/>
</dbReference>
<feature type="compositionally biased region" description="Basic and acidic residues" evidence="4">
    <location>
        <begin position="192"/>
        <end position="201"/>
    </location>
</feature>
<proteinExistence type="inferred from homology"/>
<reference evidence="6 7" key="1">
    <citation type="submission" date="2017-06" db="EMBL/GenBank/DDBJ databases">
        <title>Complete genome sequence of Paenibacillus donghaensis KCTC 13049T isolated from East Sea sediment, South Korea.</title>
        <authorList>
            <person name="Jung B.K."/>
            <person name="Hong S.-J."/>
            <person name="Shin J.-H."/>
        </authorList>
    </citation>
    <scope>NUCLEOTIDE SEQUENCE [LARGE SCALE GENOMIC DNA]</scope>
    <source>
        <strain evidence="6 7">KCTC 13049</strain>
    </source>
</reference>
<dbReference type="SUPFAM" id="SSF143414">
    <property type="entry name" value="CcmK-like"/>
    <property type="match status" value="1"/>
</dbReference>
<comment type="subcellular location">
    <subcellularLocation>
        <location evidence="1">Bacterial microcompartment</location>
    </subcellularLocation>
</comment>
<dbReference type="PANTHER" id="PTHR33941">
    <property type="entry name" value="PROPANEDIOL UTILIZATION PROTEIN PDUA"/>
    <property type="match status" value="1"/>
</dbReference>
<evidence type="ECO:0000256" key="1">
    <source>
        <dbReference type="ARBA" id="ARBA00024322"/>
    </source>
</evidence>
<organism evidence="6 7">
    <name type="scientific">Paenibacillus donghaensis</name>
    <dbReference type="NCBI Taxonomy" id="414771"/>
    <lineage>
        <taxon>Bacteria</taxon>
        <taxon>Bacillati</taxon>
        <taxon>Bacillota</taxon>
        <taxon>Bacilli</taxon>
        <taxon>Bacillales</taxon>
        <taxon>Paenibacillaceae</taxon>
        <taxon>Paenibacillus</taxon>
    </lineage>
</organism>
<dbReference type="InterPro" id="IPR050575">
    <property type="entry name" value="BMC_shell"/>
</dbReference>
<feature type="region of interest" description="Disordered" evidence="4">
    <location>
        <begin position="96"/>
        <end position="216"/>
    </location>
</feature>
<feature type="domain" description="BMC" evidence="5">
    <location>
        <begin position="5"/>
        <end position="89"/>
    </location>
</feature>
<dbReference type="EMBL" id="CP021780">
    <property type="protein sequence ID" value="ASA22984.1"/>
    <property type="molecule type" value="Genomic_DNA"/>
</dbReference>
<keyword evidence="7" id="KW-1185">Reference proteome</keyword>
<dbReference type="PROSITE" id="PS51930">
    <property type="entry name" value="BMC_2"/>
    <property type="match status" value="1"/>
</dbReference>
<evidence type="ECO:0000256" key="2">
    <source>
        <dbReference type="ARBA" id="ARBA00024446"/>
    </source>
</evidence>
<dbReference type="Proteomes" id="UP000249890">
    <property type="component" value="Chromosome"/>
</dbReference>
<name>A0A2Z2KBB5_9BACL</name>
<dbReference type="Pfam" id="PF00936">
    <property type="entry name" value="BMC"/>
    <property type="match status" value="1"/>
</dbReference>
<dbReference type="Gene3D" id="3.30.70.1710">
    <property type="match status" value="1"/>
</dbReference>
<dbReference type="CDD" id="cd07045">
    <property type="entry name" value="BMC_CcmK_like"/>
    <property type="match status" value="1"/>
</dbReference>
<gene>
    <name evidence="6" type="ORF">B9T62_20540</name>
</gene>
<protein>
    <recommendedName>
        <fullName evidence="5">BMC domain-containing protein</fullName>
    </recommendedName>
</protein>
<evidence type="ECO:0000256" key="3">
    <source>
        <dbReference type="PROSITE-ProRule" id="PRU01278"/>
    </source>
</evidence>
<accession>A0A2Z2KBB5</accession>
<dbReference type="RefSeq" id="WP_087916982.1">
    <property type="nucleotide sequence ID" value="NZ_CP021780.1"/>
</dbReference>
<dbReference type="OrthoDB" id="9812608at2"/>
<evidence type="ECO:0000259" key="5">
    <source>
        <dbReference type="PROSITE" id="PS51930"/>
    </source>
</evidence>
<dbReference type="GO" id="GO:0031469">
    <property type="term" value="C:bacterial microcompartment"/>
    <property type="evidence" value="ECO:0007669"/>
    <property type="project" value="UniProtKB-SubCell"/>
</dbReference>
<feature type="compositionally biased region" description="Low complexity" evidence="4">
    <location>
        <begin position="202"/>
        <end position="216"/>
    </location>
</feature>
<evidence type="ECO:0000313" key="6">
    <source>
        <dbReference type="EMBL" id="ASA22984.1"/>
    </source>
</evidence>
<dbReference type="InterPro" id="IPR044872">
    <property type="entry name" value="CcmK/CsoS1_BMC"/>
</dbReference>
<evidence type="ECO:0000313" key="7">
    <source>
        <dbReference type="Proteomes" id="UP000249890"/>
    </source>
</evidence>
<feature type="compositionally biased region" description="Acidic residues" evidence="4">
    <location>
        <begin position="148"/>
        <end position="169"/>
    </location>
</feature>
<dbReference type="SMART" id="SM00877">
    <property type="entry name" value="BMC"/>
    <property type="match status" value="1"/>
</dbReference>
<dbReference type="PANTHER" id="PTHR33941:SF11">
    <property type="entry name" value="BACTERIAL MICROCOMPARTMENT SHELL PROTEIN PDUJ"/>
    <property type="match status" value="1"/>
</dbReference>
<evidence type="ECO:0000256" key="4">
    <source>
        <dbReference type="SAM" id="MobiDB-lite"/>
    </source>
</evidence>
<sequence length="265" mass="27971">MNGNALGLIEVVGYPAALEAADTCVKSSHVKLLGYEKALDGRIVVKITGDVGAVKAAVEGAKSSASKLGAVIAAIVIARPAEGISRLVHSPETVFTEPGAEQMPAEPLEETAGGKTKAAESAAGQRAADSPVAEEEAAEAELSAANESDVEELDAEESAGGEPAADTEAEQAPVVEAMDQELQQELQPEPEEPQHEPRQELQELQQVLQQEQQGEQVQQVQQVQRTEISCNLCGDPLCGRIKGQPASLCLHYRPRRAKTNKDGQP</sequence>